<evidence type="ECO:0000313" key="5">
    <source>
        <dbReference type="EMBL" id="CAL1144988.1"/>
    </source>
</evidence>
<reference evidence="4" key="1">
    <citation type="submission" date="2022-10" db="EMBL/GenBank/DDBJ databases">
        <authorList>
            <person name="Chen Y."/>
            <person name="Dougan E. K."/>
            <person name="Chan C."/>
            <person name="Rhodes N."/>
            <person name="Thang M."/>
        </authorList>
    </citation>
    <scope>NUCLEOTIDE SEQUENCE</scope>
</reference>
<proteinExistence type="predicted"/>
<feature type="region of interest" description="Disordered" evidence="2">
    <location>
        <begin position="55"/>
        <end position="122"/>
    </location>
</feature>
<feature type="non-terminal residue" evidence="4">
    <location>
        <position position="683"/>
    </location>
</feature>
<organism evidence="4">
    <name type="scientific">Cladocopium goreaui</name>
    <dbReference type="NCBI Taxonomy" id="2562237"/>
    <lineage>
        <taxon>Eukaryota</taxon>
        <taxon>Sar</taxon>
        <taxon>Alveolata</taxon>
        <taxon>Dinophyceae</taxon>
        <taxon>Suessiales</taxon>
        <taxon>Symbiodiniaceae</taxon>
        <taxon>Cladocopium</taxon>
    </lineage>
</organism>
<gene>
    <name evidence="4" type="ORF">C1SCF055_LOCUS18510</name>
</gene>
<accession>A0A9P1CJ36</accession>
<feature type="transmembrane region" description="Helical" evidence="3">
    <location>
        <begin position="349"/>
        <end position="375"/>
    </location>
</feature>
<sequence length="683" mass="75964">MSACQQESVNQAGQAWCTALEELRSEIKELRAEHVETKGQLLVYLQKLLYQVETRAQTDSKAEPDSELPRGDLPDDHEIHQDRDLQDDSRDSDPETSQESDLPGIVSATKISRRRSVEGSPAIPDLCDLERMILRSPKKKGSSESLGIVPQIPQPKDEPPELPAMRRHPSNGSLMRRRGSAFQHLARDSQAQILTRTARTESVCRIFVDNIGVSLWLNWSNSTTFLIVMMSLCYLVPTVILYAFCVQPPGEQWTAFSLMLFSTVALLLLHLVKRSLRSPDLNMALQQLDGFVQDCGRGLDWASVAKKHWCYFAFLWLLVLLAFTIQQFLEEIAGNREGWYAPAPDGSRWLRIFQAFASCILFAISSAVVMNGAYIQFNLLLGLGKTLDCWCADITETQDFISGIQSWNSLQALLKCVGREITPCFTALFLLGYVGFFAALAGSFALLLDDGLDVWKTSIYEWSLLPLLYLFYLSTCLCAKGASLSERCRQIPAFVNQLNMFGEGADTDRQYLVRYISDSAAGFIVNGVTLSQDGYELQWQQASVPEWLLQVGSEQCSSVLHPSDASAGMCCNAELGEDSNSLVGGLADQRRMRPGAVERSPSHGLNGLNGLNGLSVASVLREAGPTLQDKKKKKEKKEKKDEQKEKKETKATCGTWKVLGLQKGIQKVLLLQPGKEIKEVKDG</sequence>
<feature type="transmembrane region" description="Helical" evidence="3">
    <location>
        <begin position="255"/>
        <end position="272"/>
    </location>
</feature>
<evidence type="ECO:0000313" key="6">
    <source>
        <dbReference type="Proteomes" id="UP001152797"/>
    </source>
</evidence>
<protein>
    <submittedName>
        <fullName evidence="4">Uncharacterized protein</fullName>
    </submittedName>
</protein>
<keyword evidence="6" id="KW-1185">Reference proteome</keyword>
<keyword evidence="3" id="KW-1133">Transmembrane helix</keyword>
<feature type="compositionally biased region" description="Basic and acidic residues" evidence="2">
    <location>
        <begin position="56"/>
        <end position="93"/>
    </location>
</feature>
<evidence type="ECO:0000256" key="1">
    <source>
        <dbReference type="SAM" id="Coils"/>
    </source>
</evidence>
<evidence type="ECO:0000256" key="3">
    <source>
        <dbReference type="SAM" id="Phobius"/>
    </source>
</evidence>
<feature type="transmembrane region" description="Helical" evidence="3">
    <location>
        <begin position="309"/>
        <end position="329"/>
    </location>
</feature>
<dbReference type="Proteomes" id="UP001152797">
    <property type="component" value="Unassembled WGS sequence"/>
</dbReference>
<comment type="caution">
    <text evidence="4">The sequence shown here is derived from an EMBL/GenBank/DDBJ whole genome shotgun (WGS) entry which is preliminary data.</text>
</comment>
<dbReference type="OrthoDB" id="10583969at2759"/>
<feature type="region of interest" description="Disordered" evidence="2">
    <location>
        <begin position="137"/>
        <end position="173"/>
    </location>
</feature>
<feature type="coiled-coil region" evidence="1">
    <location>
        <begin position="13"/>
        <end position="40"/>
    </location>
</feature>
<dbReference type="AlphaFoldDB" id="A0A9P1CJ36"/>
<reference evidence="5" key="2">
    <citation type="submission" date="2024-04" db="EMBL/GenBank/DDBJ databases">
        <authorList>
            <person name="Chen Y."/>
            <person name="Shah S."/>
            <person name="Dougan E. K."/>
            <person name="Thang M."/>
            <person name="Chan C."/>
        </authorList>
    </citation>
    <scope>NUCLEOTIDE SEQUENCE [LARGE SCALE GENOMIC DNA]</scope>
</reference>
<keyword evidence="1" id="KW-0175">Coiled coil</keyword>
<feature type="transmembrane region" description="Helical" evidence="3">
    <location>
        <begin position="459"/>
        <end position="479"/>
    </location>
</feature>
<feature type="region of interest" description="Disordered" evidence="2">
    <location>
        <begin position="622"/>
        <end position="650"/>
    </location>
</feature>
<evidence type="ECO:0000313" key="4">
    <source>
        <dbReference type="EMBL" id="CAI3991613.1"/>
    </source>
</evidence>
<dbReference type="EMBL" id="CAMXCT020001613">
    <property type="protein sequence ID" value="CAL1144988.1"/>
    <property type="molecule type" value="Genomic_DNA"/>
</dbReference>
<feature type="compositionally biased region" description="Basic and acidic residues" evidence="2">
    <location>
        <begin position="638"/>
        <end position="650"/>
    </location>
</feature>
<evidence type="ECO:0000256" key="2">
    <source>
        <dbReference type="SAM" id="MobiDB-lite"/>
    </source>
</evidence>
<dbReference type="EMBL" id="CAMXCT030001613">
    <property type="protein sequence ID" value="CAL4778925.1"/>
    <property type="molecule type" value="Genomic_DNA"/>
</dbReference>
<feature type="transmembrane region" description="Helical" evidence="3">
    <location>
        <begin position="224"/>
        <end position="243"/>
    </location>
</feature>
<feature type="transmembrane region" description="Helical" evidence="3">
    <location>
        <begin position="424"/>
        <end position="447"/>
    </location>
</feature>
<name>A0A9P1CJ36_9DINO</name>
<keyword evidence="3" id="KW-0812">Transmembrane</keyword>
<dbReference type="EMBL" id="CAMXCT010001613">
    <property type="protein sequence ID" value="CAI3991613.1"/>
    <property type="molecule type" value="Genomic_DNA"/>
</dbReference>
<keyword evidence="3" id="KW-0472">Membrane</keyword>